<comment type="caution">
    <text evidence="6">The sequence shown here is derived from an EMBL/GenBank/DDBJ whole genome shotgun (WGS) entry which is preliminary data.</text>
</comment>
<dbReference type="PANTHER" id="PTHR39190:SF1">
    <property type="entry name" value="FLAGELLAR ASSEMBLY FACTOR FLIW"/>
    <property type="match status" value="1"/>
</dbReference>
<protein>
    <recommendedName>
        <fullName evidence="5">Flagellar assembly factor FliW</fullName>
    </recommendedName>
</protein>
<dbReference type="Gene3D" id="2.30.290.10">
    <property type="entry name" value="BH3618-like"/>
    <property type="match status" value="1"/>
</dbReference>
<accession>A0A371AQU8</accession>
<keyword evidence="7" id="KW-1185">Reference proteome</keyword>
<reference evidence="6 7" key="1">
    <citation type="submission" date="2018-07" db="EMBL/GenBank/DDBJ databases">
        <title>Anaerosacharophilus polymeroproducens gen. nov. sp. nov., an anaerobic bacterium isolated from salt field.</title>
        <authorList>
            <person name="Kim W."/>
            <person name="Yang S.-H."/>
            <person name="Oh J."/>
            <person name="Lee J.-H."/>
            <person name="Kwon K.K."/>
        </authorList>
    </citation>
    <scope>NUCLEOTIDE SEQUENCE [LARGE SCALE GENOMIC DNA]</scope>
    <source>
        <strain evidence="6 7">MCWD5</strain>
    </source>
</reference>
<comment type="similarity">
    <text evidence="5">Belongs to the FliW family.</text>
</comment>
<gene>
    <name evidence="5" type="primary">fliW</name>
    <name evidence="6" type="ORF">DWV06_18135</name>
</gene>
<comment type="subcellular location">
    <subcellularLocation>
        <location evidence="5">Cytoplasm</location>
    </subcellularLocation>
</comment>
<keyword evidence="6" id="KW-0969">Cilium</keyword>
<dbReference type="HAMAP" id="MF_01185">
    <property type="entry name" value="FliW"/>
    <property type="match status" value="1"/>
</dbReference>
<dbReference type="GO" id="GO:0006417">
    <property type="term" value="P:regulation of translation"/>
    <property type="evidence" value="ECO:0007669"/>
    <property type="project" value="UniProtKB-KW"/>
</dbReference>
<dbReference type="InterPro" id="IPR003775">
    <property type="entry name" value="Flagellar_assembly_factor_FliW"/>
</dbReference>
<organism evidence="6 7">
    <name type="scientific">Anaerosacchariphilus polymeriproducens</name>
    <dbReference type="NCBI Taxonomy" id="1812858"/>
    <lineage>
        <taxon>Bacteria</taxon>
        <taxon>Bacillati</taxon>
        <taxon>Bacillota</taxon>
        <taxon>Clostridia</taxon>
        <taxon>Lachnospirales</taxon>
        <taxon>Lachnospiraceae</taxon>
        <taxon>Anaerosacchariphilus</taxon>
    </lineage>
</organism>
<dbReference type="InterPro" id="IPR024046">
    <property type="entry name" value="Flagellar_assmbl_FliW_dom_sf"/>
</dbReference>
<name>A0A371AQU8_9FIRM</name>
<evidence type="ECO:0000256" key="3">
    <source>
        <dbReference type="ARBA" id="ARBA00022845"/>
    </source>
</evidence>
<keyword evidence="6" id="KW-0966">Cell projection</keyword>
<evidence type="ECO:0000256" key="1">
    <source>
        <dbReference type="ARBA" id="ARBA00022490"/>
    </source>
</evidence>
<dbReference type="EMBL" id="QRCT01000051">
    <property type="protein sequence ID" value="RDU21902.1"/>
    <property type="molecule type" value="Genomic_DNA"/>
</dbReference>
<dbReference type="SUPFAM" id="SSF141457">
    <property type="entry name" value="BH3618-like"/>
    <property type="match status" value="1"/>
</dbReference>
<keyword evidence="3 5" id="KW-0810">Translation regulation</keyword>
<evidence type="ECO:0000256" key="4">
    <source>
        <dbReference type="ARBA" id="ARBA00023186"/>
    </source>
</evidence>
<dbReference type="Proteomes" id="UP000255036">
    <property type="component" value="Unassembled WGS sequence"/>
</dbReference>
<dbReference type="OrthoDB" id="9801235at2"/>
<keyword evidence="2 5" id="KW-1005">Bacterial flagellum biogenesis</keyword>
<dbReference type="Pfam" id="PF02623">
    <property type="entry name" value="FliW"/>
    <property type="match status" value="1"/>
</dbReference>
<keyword evidence="6" id="KW-0282">Flagellum</keyword>
<evidence type="ECO:0000313" key="6">
    <source>
        <dbReference type="EMBL" id="RDU21902.1"/>
    </source>
</evidence>
<dbReference type="AlphaFoldDB" id="A0A371AQU8"/>
<evidence type="ECO:0000313" key="7">
    <source>
        <dbReference type="Proteomes" id="UP000255036"/>
    </source>
</evidence>
<dbReference type="PANTHER" id="PTHR39190">
    <property type="entry name" value="FLAGELLAR ASSEMBLY FACTOR FLIW"/>
    <property type="match status" value="1"/>
</dbReference>
<comment type="function">
    <text evidence="5">Acts as an anti-CsrA protein, binds CsrA and prevents it from repressing translation of its target genes, one of which is flagellin. Binds to flagellin and participates in the assembly of the flagellum.</text>
</comment>
<comment type="subunit">
    <text evidence="5">Interacts with translational regulator CsrA and flagellin(s).</text>
</comment>
<evidence type="ECO:0000256" key="2">
    <source>
        <dbReference type="ARBA" id="ARBA00022795"/>
    </source>
</evidence>
<proteinExistence type="inferred from homology"/>
<keyword evidence="4 5" id="KW-0143">Chaperone</keyword>
<dbReference type="GO" id="GO:0044780">
    <property type="term" value="P:bacterial-type flagellum assembly"/>
    <property type="evidence" value="ECO:0007669"/>
    <property type="project" value="UniProtKB-UniRule"/>
</dbReference>
<evidence type="ECO:0000256" key="5">
    <source>
        <dbReference type="HAMAP-Rule" id="MF_01185"/>
    </source>
</evidence>
<sequence>MEVKTRLFGTIEVKKDKQIHFVNGIIGFPEMQDFTLVFEETEEGKASISWLQSIQEPDFALPVMDPLILIPDYNPVVEDELLKPLGEMKAKDTFVMVTVTVPEEMKDLSVNLKAPLIINAKTRKACQIIVDNQDYSVKYPIYDILTEEKAGE</sequence>
<dbReference type="GO" id="GO:0005737">
    <property type="term" value="C:cytoplasm"/>
    <property type="evidence" value="ECO:0007669"/>
    <property type="project" value="UniProtKB-SubCell"/>
</dbReference>
<dbReference type="RefSeq" id="WP_115483634.1">
    <property type="nucleotide sequence ID" value="NZ_QRCT01000051.1"/>
</dbReference>
<keyword evidence="1 5" id="KW-0963">Cytoplasm</keyword>